<proteinExistence type="predicted"/>
<dbReference type="AlphaFoldDB" id="A0A6J7IJQ1"/>
<name>A0A6J7IJQ1_9ZZZZ</name>
<sequence>MAPMTIEYDPNVGWHTALPNGGWGFTAPR</sequence>
<reference evidence="1" key="1">
    <citation type="submission" date="2020-05" db="EMBL/GenBank/DDBJ databases">
        <authorList>
            <person name="Chiriac C."/>
            <person name="Salcher M."/>
            <person name="Ghai R."/>
            <person name="Kavagutti S V."/>
        </authorList>
    </citation>
    <scope>NUCLEOTIDE SEQUENCE</scope>
</reference>
<gene>
    <name evidence="1" type="ORF">UFOPK3720_00694</name>
</gene>
<evidence type="ECO:0000313" key="1">
    <source>
        <dbReference type="EMBL" id="CAB4930574.1"/>
    </source>
</evidence>
<organism evidence="1">
    <name type="scientific">freshwater metagenome</name>
    <dbReference type="NCBI Taxonomy" id="449393"/>
    <lineage>
        <taxon>unclassified sequences</taxon>
        <taxon>metagenomes</taxon>
        <taxon>ecological metagenomes</taxon>
    </lineage>
</organism>
<accession>A0A6J7IJQ1</accession>
<dbReference type="EMBL" id="CAFBNB010000109">
    <property type="protein sequence ID" value="CAB4930574.1"/>
    <property type="molecule type" value="Genomic_DNA"/>
</dbReference>
<protein>
    <submittedName>
        <fullName evidence="1">Unannotated protein</fullName>
    </submittedName>
</protein>